<dbReference type="OrthoDB" id="6606043at2759"/>
<reference evidence="3" key="1">
    <citation type="submission" date="2010-06" db="EMBL/GenBank/DDBJ databases">
        <authorList>
            <person name="Jiang H."/>
            <person name="Abraham K."/>
            <person name="Ali S."/>
            <person name="Alsbrooks S.L."/>
            <person name="Anim B.N."/>
            <person name="Anosike U.S."/>
            <person name="Attaway T."/>
            <person name="Bandaranaike D.P."/>
            <person name="Battles P.K."/>
            <person name="Bell S.N."/>
            <person name="Bell A.V."/>
            <person name="Beltran B."/>
            <person name="Bickham C."/>
            <person name="Bustamante Y."/>
            <person name="Caleb T."/>
            <person name="Canada A."/>
            <person name="Cardenas V."/>
            <person name="Carter K."/>
            <person name="Chacko J."/>
            <person name="Chandrabose M.N."/>
            <person name="Chavez D."/>
            <person name="Chavez A."/>
            <person name="Chen L."/>
            <person name="Chu H.-S."/>
            <person name="Claassen K.J."/>
            <person name="Cockrell R."/>
            <person name="Collins M."/>
            <person name="Cooper J.A."/>
            <person name="Cree A."/>
            <person name="Curry S.M."/>
            <person name="Da Y."/>
            <person name="Dao M.D."/>
            <person name="Das B."/>
            <person name="Davila M.-L."/>
            <person name="Davy-Carroll L."/>
            <person name="Denson S."/>
            <person name="Dinh H."/>
            <person name="Ebong V.E."/>
            <person name="Edwards J.R."/>
            <person name="Egan A."/>
            <person name="El-Daye J."/>
            <person name="Escobedo L."/>
            <person name="Fernandez S."/>
            <person name="Fernando P.R."/>
            <person name="Flagg N."/>
            <person name="Forbes L.D."/>
            <person name="Fowler R.G."/>
            <person name="Fu Q."/>
            <person name="Gabisi R.A."/>
            <person name="Ganer J."/>
            <person name="Garbino Pronczuk A."/>
            <person name="Garcia R.M."/>
            <person name="Garner T."/>
            <person name="Garrett T.E."/>
            <person name="Gonzalez D.A."/>
            <person name="Hamid H."/>
            <person name="Hawkins E.S."/>
            <person name="Hirani K."/>
            <person name="Hogues M.E."/>
            <person name="Hollins B."/>
            <person name="Hsiao C.-H."/>
            <person name="Jabil R."/>
            <person name="James M.L."/>
            <person name="Jhangiani S.N."/>
            <person name="Johnson B."/>
            <person name="Johnson Q."/>
            <person name="Joshi V."/>
            <person name="Kalu J.B."/>
            <person name="Kam C."/>
            <person name="Kashfia A."/>
            <person name="Keebler J."/>
            <person name="Kisamo H."/>
            <person name="Kovar C.L."/>
            <person name="Lago L.A."/>
            <person name="Lai C.-Y."/>
            <person name="Laidlaw J."/>
            <person name="Lara F."/>
            <person name="Le T.-K."/>
            <person name="Lee S.L."/>
            <person name="Legall F.H."/>
            <person name="Lemon S.J."/>
            <person name="Lewis L.R."/>
            <person name="Li B."/>
            <person name="Liu Y."/>
            <person name="Liu Y.-S."/>
            <person name="Lopez J."/>
            <person name="Lozado R.J."/>
            <person name="Lu J."/>
            <person name="Madu R.C."/>
            <person name="Maheshwari M."/>
            <person name="Maheshwari R."/>
            <person name="Malloy K."/>
            <person name="Martinez E."/>
            <person name="Mathew T."/>
            <person name="Mercado I.C."/>
            <person name="Mercado C."/>
            <person name="Meyer B."/>
            <person name="Montgomery K."/>
            <person name="Morgan M.B."/>
            <person name="Munidasa M."/>
            <person name="Nazareth L.V."/>
            <person name="Nelson J."/>
            <person name="Ng B.M."/>
            <person name="Nguyen N.B."/>
            <person name="Nguyen P.Q."/>
            <person name="Nguyen T."/>
            <person name="Obregon M."/>
            <person name="Okwuonu G.O."/>
            <person name="Onwere C.G."/>
            <person name="Orozco G."/>
            <person name="Parra A."/>
            <person name="Patel S."/>
            <person name="Patil S."/>
            <person name="Perez A."/>
            <person name="Perez Y."/>
            <person name="Pham C."/>
            <person name="Primus E.L."/>
            <person name="Pu L.-L."/>
            <person name="Puazo M."/>
            <person name="Qin X."/>
            <person name="Quiroz J.B."/>
            <person name="Reese J."/>
            <person name="Richards S."/>
            <person name="Rives C.M."/>
            <person name="Robberts R."/>
            <person name="Ruiz S.J."/>
            <person name="Ruiz M.J."/>
            <person name="Santibanez J."/>
            <person name="Schneider B.W."/>
            <person name="Sisson I."/>
            <person name="Smith M."/>
            <person name="Sodergren E."/>
            <person name="Song X.-Z."/>
            <person name="Song B.B."/>
            <person name="Summersgill H."/>
            <person name="Thelus R."/>
            <person name="Thornton R.D."/>
            <person name="Trejos Z.Y."/>
            <person name="Usmani K."/>
            <person name="Vattathil S."/>
            <person name="Villasana D."/>
            <person name="Walker D.L."/>
            <person name="Wang S."/>
            <person name="Wang K."/>
            <person name="White C.S."/>
            <person name="Williams A.C."/>
            <person name="Williamson J."/>
            <person name="Wilson K."/>
            <person name="Woghiren I.O."/>
            <person name="Woodworth J.R."/>
            <person name="Worley K.C."/>
            <person name="Wright R.A."/>
            <person name="Wu W."/>
            <person name="Young L."/>
            <person name="Zhang L."/>
            <person name="Zhang J."/>
            <person name="Zhu Y."/>
            <person name="Muzny D.M."/>
            <person name="Weinstock G."/>
            <person name="Gibbs R.A."/>
        </authorList>
    </citation>
    <scope>NUCLEOTIDE SEQUENCE [LARGE SCALE GENOMIC DNA]</scope>
    <source>
        <strain evidence="3">LSR1</strain>
    </source>
</reference>
<dbReference type="AlphaFoldDB" id="A0A8R2FA23"/>
<dbReference type="PANTHER" id="PTHR45749">
    <property type="match status" value="1"/>
</dbReference>
<dbReference type="GeneID" id="103310130"/>
<name>A0A8R2FA23_ACYPI</name>
<dbReference type="GO" id="GO:0046983">
    <property type="term" value="F:protein dimerization activity"/>
    <property type="evidence" value="ECO:0007669"/>
    <property type="project" value="InterPro"/>
</dbReference>
<feature type="domain" description="HAT C-terminal dimerisation" evidence="1">
    <location>
        <begin position="350"/>
        <end position="425"/>
    </location>
</feature>
<accession>A0A8R2FA23</accession>
<dbReference type="Proteomes" id="UP000007819">
    <property type="component" value="Unassembled WGS sequence"/>
</dbReference>
<sequence length="449" mass="50662">MYQARNHNFDLTTHIDLADTTPDVSLKDQLSVCLRYVDQGGSPNERLLDVVEVTDKTGYGLAKSIYETLIKHKLKTGNVAFQSYDCANSMSGVNKGAQRCFSELVGHTVPYIPCQAHRLNTFLEHGCKASHIIGNFIDILENIYVFFSASTKRSSNLMERMEKIEGSLKLKNLSKTRWTARAESIKAVWTSLEAIVDTLEYINNSNKSLEAKELNVCDAAALIKSTISSLQKIRSETENMNNLINSAKITAQSFGVDSEADFNRYHRTRKRPKQQFNLVLDTLINLTSSNLNVFVETIQPIYKILSVPLKVNTSQDFSEAFSLFSPMSVGAKLLDYDTAAAEWEILGHQCVNENLKCLDVLQKSEEVKHILPWANWFCRLSFTSPVTTASSERTFSKLKLIKHNLRSTMTSNRLSSLMILSCEKDIVDKLDIDSVVAKWSLAKQRRIHI</sequence>
<dbReference type="KEGG" id="api:103310130"/>
<dbReference type="SUPFAM" id="SSF53098">
    <property type="entry name" value="Ribonuclease H-like"/>
    <property type="match status" value="1"/>
</dbReference>
<dbReference type="RefSeq" id="XP_008185606.1">
    <property type="nucleotide sequence ID" value="XM_008187384.1"/>
</dbReference>
<proteinExistence type="predicted"/>
<dbReference type="EnsemblMetazoa" id="XM_008187384.1">
    <property type="protein sequence ID" value="XP_008185606.1"/>
    <property type="gene ID" value="LOC103310130"/>
</dbReference>
<reference evidence="2" key="2">
    <citation type="submission" date="2022-06" db="UniProtKB">
        <authorList>
            <consortium name="EnsemblMetazoa"/>
        </authorList>
    </citation>
    <scope>IDENTIFICATION</scope>
</reference>
<dbReference type="PANTHER" id="PTHR45749:SF21">
    <property type="entry name" value="DUF4371 DOMAIN-CONTAINING PROTEIN"/>
    <property type="match status" value="1"/>
</dbReference>
<dbReference type="Pfam" id="PF05699">
    <property type="entry name" value="Dimer_Tnp_hAT"/>
    <property type="match status" value="1"/>
</dbReference>
<organism evidence="2 3">
    <name type="scientific">Acyrthosiphon pisum</name>
    <name type="common">Pea aphid</name>
    <dbReference type="NCBI Taxonomy" id="7029"/>
    <lineage>
        <taxon>Eukaryota</taxon>
        <taxon>Metazoa</taxon>
        <taxon>Ecdysozoa</taxon>
        <taxon>Arthropoda</taxon>
        <taxon>Hexapoda</taxon>
        <taxon>Insecta</taxon>
        <taxon>Pterygota</taxon>
        <taxon>Neoptera</taxon>
        <taxon>Paraneoptera</taxon>
        <taxon>Hemiptera</taxon>
        <taxon>Sternorrhyncha</taxon>
        <taxon>Aphidomorpha</taxon>
        <taxon>Aphidoidea</taxon>
        <taxon>Aphididae</taxon>
        <taxon>Macrosiphini</taxon>
        <taxon>Acyrthosiphon</taxon>
    </lineage>
</organism>
<evidence type="ECO:0000259" key="1">
    <source>
        <dbReference type="Pfam" id="PF05699"/>
    </source>
</evidence>
<dbReference type="InterPro" id="IPR008906">
    <property type="entry name" value="HATC_C_dom"/>
</dbReference>
<dbReference type="InterPro" id="IPR012337">
    <property type="entry name" value="RNaseH-like_sf"/>
</dbReference>
<evidence type="ECO:0000313" key="2">
    <source>
        <dbReference type="EnsemblMetazoa" id="XP_008185606.1"/>
    </source>
</evidence>
<keyword evidence="3" id="KW-1185">Reference proteome</keyword>
<evidence type="ECO:0000313" key="3">
    <source>
        <dbReference type="Proteomes" id="UP000007819"/>
    </source>
</evidence>
<protein>
    <recommendedName>
        <fullName evidence="1">HAT C-terminal dimerisation domain-containing protein</fullName>
    </recommendedName>
</protein>